<dbReference type="InterPro" id="IPR027417">
    <property type="entry name" value="P-loop_NTPase"/>
</dbReference>
<dbReference type="Gene3D" id="1.10.10.10">
    <property type="entry name" value="Winged helix-like DNA-binding domain superfamily/Winged helix DNA-binding domain"/>
    <property type="match status" value="1"/>
</dbReference>
<dbReference type="Proteomes" id="UP000622547">
    <property type="component" value="Unassembled WGS sequence"/>
</dbReference>
<dbReference type="InterPro" id="IPR000792">
    <property type="entry name" value="Tscrpt_reg_LuxR_C"/>
</dbReference>
<dbReference type="Pfam" id="PF00196">
    <property type="entry name" value="GerE"/>
    <property type="match status" value="1"/>
</dbReference>
<evidence type="ECO:0000256" key="2">
    <source>
        <dbReference type="ARBA" id="ARBA00022840"/>
    </source>
</evidence>
<evidence type="ECO:0000256" key="3">
    <source>
        <dbReference type="SAM" id="MobiDB-lite"/>
    </source>
</evidence>
<reference evidence="5 6" key="1">
    <citation type="submission" date="2021-01" db="EMBL/GenBank/DDBJ databases">
        <title>Whole genome shotgun sequence of Planotetraspora phitsanulokensis NBRC 104273.</title>
        <authorList>
            <person name="Komaki H."/>
            <person name="Tamura T."/>
        </authorList>
    </citation>
    <scope>NUCLEOTIDE SEQUENCE [LARGE SCALE GENOMIC DNA]</scope>
    <source>
        <strain evidence="5 6">NBRC 104273</strain>
    </source>
</reference>
<dbReference type="GO" id="GO:0005524">
    <property type="term" value="F:ATP binding"/>
    <property type="evidence" value="ECO:0007669"/>
    <property type="project" value="UniProtKB-KW"/>
</dbReference>
<dbReference type="InterPro" id="IPR036388">
    <property type="entry name" value="WH-like_DNA-bd_sf"/>
</dbReference>
<dbReference type="EMBL" id="BOOP01000034">
    <property type="protein sequence ID" value="GII41505.1"/>
    <property type="molecule type" value="Genomic_DNA"/>
</dbReference>
<dbReference type="Gene3D" id="3.40.50.300">
    <property type="entry name" value="P-loop containing nucleotide triphosphate hydrolases"/>
    <property type="match status" value="1"/>
</dbReference>
<feature type="domain" description="HTH luxR-type" evidence="4">
    <location>
        <begin position="850"/>
        <end position="915"/>
    </location>
</feature>
<dbReference type="AlphaFoldDB" id="A0A8J3UMM7"/>
<feature type="region of interest" description="Disordered" evidence="3">
    <location>
        <begin position="912"/>
        <end position="932"/>
    </location>
</feature>
<protein>
    <submittedName>
        <fullName evidence="5">LuxR family transcriptional regulator</fullName>
    </submittedName>
</protein>
<dbReference type="SUPFAM" id="SSF46894">
    <property type="entry name" value="C-terminal effector domain of the bipartite response regulators"/>
    <property type="match status" value="1"/>
</dbReference>
<evidence type="ECO:0000259" key="4">
    <source>
        <dbReference type="PROSITE" id="PS50043"/>
    </source>
</evidence>
<gene>
    <name evidence="5" type="ORF">Pph01_65080</name>
</gene>
<evidence type="ECO:0000313" key="5">
    <source>
        <dbReference type="EMBL" id="GII41505.1"/>
    </source>
</evidence>
<name>A0A8J3UMM7_9ACTN</name>
<dbReference type="GO" id="GO:0006355">
    <property type="term" value="P:regulation of DNA-templated transcription"/>
    <property type="evidence" value="ECO:0007669"/>
    <property type="project" value="InterPro"/>
</dbReference>
<dbReference type="PANTHER" id="PTHR16305:SF35">
    <property type="entry name" value="TRANSCRIPTIONAL ACTIVATOR DOMAIN"/>
    <property type="match status" value="1"/>
</dbReference>
<evidence type="ECO:0000313" key="6">
    <source>
        <dbReference type="Proteomes" id="UP000622547"/>
    </source>
</evidence>
<dbReference type="GO" id="GO:0004016">
    <property type="term" value="F:adenylate cyclase activity"/>
    <property type="evidence" value="ECO:0007669"/>
    <property type="project" value="TreeGrafter"/>
</dbReference>
<keyword evidence="1" id="KW-0547">Nucleotide-binding</keyword>
<dbReference type="Gene3D" id="1.25.40.10">
    <property type="entry name" value="Tetratricopeptide repeat domain"/>
    <property type="match status" value="1"/>
</dbReference>
<dbReference type="GO" id="GO:0003677">
    <property type="term" value="F:DNA binding"/>
    <property type="evidence" value="ECO:0007669"/>
    <property type="project" value="InterPro"/>
</dbReference>
<dbReference type="PROSITE" id="PS50043">
    <property type="entry name" value="HTH_LUXR_2"/>
    <property type="match status" value="1"/>
</dbReference>
<dbReference type="PROSITE" id="PS00622">
    <property type="entry name" value="HTH_LUXR_1"/>
    <property type="match status" value="1"/>
</dbReference>
<dbReference type="CDD" id="cd06170">
    <property type="entry name" value="LuxR_C_like"/>
    <property type="match status" value="1"/>
</dbReference>
<dbReference type="RefSeq" id="WP_204076969.1">
    <property type="nucleotide sequence ID" value="NZ_BAABHI010000012.1"/>
</dbReference>
<sequence>MNTVTRRRLVGRDDELRSLFGHLEGVGFRGRAIGLLGEPGVGKSALQAEAVEHARSLGFAVLTARGSQSETHLPFAGLHQVLRPLLPRVDRLPTTQRDALLACFAMGDSAEINPFFTFLAVLELLVDAARQTPVLVCLDDLHWMDQPSTDAFAFVARRIASERIIVLCTSRPEALPFADAHTVEWTGLDGIGEAASAALLDARAPHLSSTLRDRVLWQARGNPLALLEFAAALESGRYAWTEFDEDLPMTTRLEQAFAARAEHLAPAVRAVLTVAAVDDGDDVNDVLAAAQILHGSPLDRAMVQPAFEHGLLTVVGERYRVAHPLVGSALRQAMPPATRQQAHAALARVLAPHPDRAVWHRSFSLSGHNEQIAGELEQAADNAQRRGAVASAAAWLQRAAALSPDPQSRAARLLSAAELGYQLGRFSQVEQIKAQVTGMTLRQRDRSRLAWLEGVFHDGSTGEPAEVRHLVGMAQHATDAQDVDLAMQLLVGAARRVWWRDPGETVRHEIVQAAQQVNLPAHDARLLAIYALSESHEQGPTVIEQLTRWPADAGGRPDLAGLLGIAAFCTGDFRRAVAFLSTPVQELRAQGRMSLLAEALAIRAWAEIYLGSFDVASSADEAMRLADETGQSLWAATARIAVALIDAVGRGWDTGHDLLSEAEHVALRTPNAASSLLAGVQLARGIAELGANRHDQAYGELRRVYTPGDPAFQRVQQVWTLSYLADAAVRTGRRAEARSVLTSVEDLAGASPSTGSTIALEYSRAVLADPASAESLFQTAMDGAGRRLPWHRARAELAYGSWLRRQRRVVDSREPLRAARGTFDALGARTWAQRADQELRATGERGWQPTSNPRELLSPQEAQIAELAAQGLSNREIGQRLFLSHRTVSSHLYRMFPKLGIVSRNQLAAVLNNPGNQARRDHFQSGDASRYP</sequence>
<dbReference type="InterPro" id="IPR016032">
    <property type="entry name" value="Sig_transdc_resp-reg_C-effctor"/>
</dbReference>
<evidence type="ECO:0000256" key="1">
    <source>
        <dbReference type="ARBA" id="ARBA00022741"/>
    </source>
</evidence>
<accession>A0A8J3UMM7</accession>
<keyword evidence="6" id="KW-1185">Reference proteome</keyword>
<dbReference type="SMART" id="SM00421">
    <property type="entry name" value="HTH_LUXR"/>
    <property type="match status" value="1"/>
</dbReference>
<dbReference type="PRINTS" id="PR00038">
    <property type="entry name" value="HTHLUXR"/>
</dbReference>
<proteinExistence type="predicted"/>
<organism evidence="5 6">
    <name type="scientific">Planotetraspora phitsanulokensis</name>
    <dbReference type="NCBI Taxonomy" id="575192"/>
    <lineage>
        <taxon>Bacteria</taxon>
        <taxon>Bacillati</taxon>
        <taxon>Actinomycetota</taxon>
        <taxon>Actinomycetes</taxon>
        <taxon>Streptosporangiales</taxon>
        <taxon>Streptosporangiaceae</taxon>
        <taxon>Planotetraspora</taxon>
    </lineage>
</organism>
<dbReference type="Pfam" id="PF13191">
    <property type="entry name" value="AAA_16"/>
    <property type="match status" value="1"/>
</dbReference>
<dbReference type="PANTHER" id="PTHR16305">
    <property type="entry name" value="TESTICULAR SOLUBLE ADENYLYL CYCLASE"/>
    <property type="match status" value="1"/>
</dbReference>
<comment type="caution">
    <text evidence="5">The sequence shown here is derived from an EMBL/GenBank/DDBJ whole genome shotgun (WGS) entry which is preliminary data.</text>
</comment>
<keyword evidence="2" id="KW-0067">ATP-binding</keyword>
<dbReference type="SUPFAM" id="SSF52540">
    <property type="entry name" value="P-loop containing nucleoside triphosphate hydrolases"/>
    <property type="match status" value="1"/>
</dbReference>
<dbReference type="GO" id="GO:0005737">
    <property type="term" value="C:cytoplasm"/>
    <property type="evidence" value="ECO:0007669"/>
    <property type="project" value="TreeGrafter"/>
</dbReference>
<dbReference type="InterPro" id="IPR011990">
    <property type="entry name" value="TPR-like_helical_dom_sf"/>
</dbReference>
<dbReference type="InterPro" id="IPR041664">
    <property type="entry name" value="AAA_16"/>
</dbReference>